<accession>A0ACC2MGI2</accession>
<keyword evidence="2" id="KW-1185">Reference proteome</keyword>
<sequence length="136" mass="14860">MGSVRGLDGFCEAFMLQNVKTPCETVINELTAIGHFVYELDQATHILDGLPEEYDPLVVNVAVANLSDNIFVTFVYDLLLNIDMRLTHHRASSSPSDFCPFTTRNGGRKVSSSSCRNGGCPNKGRGRGYQGGHSSF</sequence>
<gene>
    <name evidence="1" type="ORF">MRB53_006199</name>
</gene>
<reference evidence="1 2" key="1">
    <citation type="journal article" date="2022" name="Hortic Res">
        <title>A haplotype resolved chromosomal level avocado genome allows analysis of novel avocado genes.</title>
        <authorList>
            <person name="Nath O."/>
            <person name="Fletcher S.J."/>
            <person name="Hayward A."/>
            <person name="Shaw L.M."/>
            <person name="Masouleh A.K."/>
            <person name="Furtado A."/>
            <person name="Henry R.J."/>
            <person name="Mitter N."/>
        </authorList>
    </citation>
    <scope>NUCLEOTIDE SEQUENCE [LARGE SCALE GENOMIC DNA]</scope>
    <source>
        <strain evidence="2">cv. Hass</strain>
    </source>
</reference>
<name>A0ACC2MGI2_PERAE</name>
<protein>
    <submittedName>
        <fullName evidence="1">Uncharacterized protein</fullName>
    </submittedName>
</protein>
<dbReference type="Proteomes" id="UP001234297">
    <property type="component" value="Chromosome 2"/>
</dbReference>
<evidence type="ECO:0000313" key="1">
    <source>
        <dbReference type="EMBL" id="KAJ8644451.1"/>
    </source>
</evidence>
<comment type="caution">
    <text evidence="1">The sequence shown here is derived from an EMBL/GenBank/DDBJ whole genome shotgun (WGS) entry which is preliminary data.</text>
</comment>
<dbReference type="EMBL" id="CM056810">
    <property type="protein sequence ID" value="KAJ8644451.1"/>
    <property type="molecule type" value="Genomic_DNA"/>
</dbReference>
<organism evidence="1 2">
    <name type="scientific">Persea americana</name>
    <name type="common">Avocado</name>
    <dbReference type="NCBI Taxonomy" id="3435"/>
    <lineage>
        <taxon>Eukaryota</taxon>
        <taxon>Viridiplantae</taxon>
        <taxon>Streptophyta</taxon>
        <taxon>Embryophyta</taxon>
        <taxon>Tracheophyta</taxon>
        <taxon>Spermatophyta</taxon>
        <taxon>Magnoliopsida</taxon>
        <taxon>Magnoliidae</taxon>
        <taxon>Laurales</taxon>
        <taxon>Lauraceae</taxon>
        <taxon>Persea</taxon>
    </lineage>
</organism>
<evidence type="ECO:0000313" key="2">
    <source>
        <dbReference type="Proteomes" id="UP001234297"/>
    </source>
</evidence>
<proteinExistence type="predicted"/>